<dbReference type="Gramene" id="AET7Gv20532700.1">
    <property type="protein sequence ID" value="AET7Gv20532700.1"/>
    <property type="gene ID" value="AET7Gv20532700"/>
</dbReference>
<accession>A0A453RBX0</accession>
<reference evidence="3" key="1">
    <citation type="journal article" date="2014" name="Science">
        <title>Ancient hybridizations among the ancestral genomes of bread wheat.</title>
        <authorList>
            <consortium name="International Wheat Genome Sequencing Consortium,"/>
            <person name="Marcussen T."/>
            <person name="Sandve S.R."/>
            <person name="Heier L."/>
            <person name="Spannagl M."/>
            <person name="Pfeifer M."/>
            <person name="Jakobsen K.S."/>
            <person name="Wulff B.B."/>
            <person name="Steuernagel B."/>
            <person name="Mayer K.F."/>
            <person name="Olsen O.A."/>
        </authorList>
    </citation>
    <scope>NUCLEOTIDE SEQUENCE [LARGE SCALE GENOMIC DNA]</scope>
    <source>
        <strain evidence="3">cv. AL8/78</strain>
    </source>
</reference>
<reference evidence="3" key="2">
    <citation type="journal article" date="2017" name="Nat. Plants">
        <title>The Aegilops tauschii genome reveals multiple impacts of transposons.</title>
        <authorList>
            <person name="Zhao G."/>
            <person name="Zou C."/>
            <person name="Li K."/>
            <person name="Wang K."/>
            <person name="Li T."/>
            <person name="Gao L."/>
            <person name="Zhang X."/>
            <person name="Wang H."/>
            <person name="Yang Z."/>
            <person name="Liu X."/>
            <person name="Jiang W."/>
            <person name="Mao L."/>
            <person name="Kong X."/>
            <person name="Jiao Y."/>
            <person name="Jia J."/>
        </authorList>
    </citation>
    <scope>NUCLEOTIDE SEQUENCE [LARGE SCALE GENOMIC DNA]</scope>
    <source>
        <strain evidence="3">cv. AL8/78</strain>
    </source>
</reference>
<dbReference type="AlphaFoldDB" id="A0A453RBX0"/>
<dbReference type="InterPro" id="IPR026960">
    <property type="entry name" value="RVT-Znf"/>
</dbReference>
<name>A0A453RBX0_AEGTS</name>
<dbReference type="EnsemblPlants" id="AET7Gv20532700.1">
    <property type="protein sequence ID" value="AET7Gv20532700.1"/>
    <property type="gene ID" value="AET7Gv20532700"/>
</dbReference>
<reference evidence="2" key="5">
    <citation type="journal article" date="2021" name="G3 (Bethesda)">
        <title>Aegilops tauschii genome assembly Aet v5.0 features greater sequence contiguity and improved annotation.</title>
        <authorList>
            <person name="Wang L."/>
            <person name="Zhu T."/>
            <person name="Rodriguez J.C."/>
            <person name="Deal K.R."/>
            <person name="Dubcovsky J."/>
            <person name="McGuire P.E."/>
            <person name="Lux T."/>
            <person name="Spannagl M."/>
            <person name="Mayer K.F.X."/>
            <person name="Baldrich P."/>
            <person name="Meyers B.C."/>
            <person name="Huo N."/>
            <person name="Gu Y.Q."/>
            <person name="Zhou H."/>
            <person name="Devos K.M."/>
            <person name="Bennetzen J.L."/>
            <person name="Unver T."/>
            <person name="Budak H."/>
            <person name="Gulick P.J."/>
            <person name="Galiba G."/>
            <person name="Kalapos B."/>
            <person name="Nelson D.R."/>
            <person name="Li P."/>
            <person name="You F.M."/>
            <person name="Luo M.C."/>
            <person name="Dvorak J."/>
        </authorList>
    </citation>
    <scope>NUCLEOTIDE SEQUENCE [LARGE SCALE GENOMIC DNA]</scope>
    <source>
        <strain evidence="2">cv. AL8/78</strain>
    </source>
</reference>
<organism evidence="2 3">
    <name type="scientific">Aegilops tauschii subsp. strangulata</name>
    <name type="common">Goatgrass</name>
    <dbReference type="NCBI Taxonomy" id="200361"/>
    <lineage>
        <taxon>Eukaryota</taxon>
        <taxon>Viridiplantae</taxon>
        <taxon>Streptophyta</taxon>
        <taxon>Embryophyta</taxon>
        <taxon>Tracheophyta</taxon>
        <taxon>Spermatophyta</taxon>
        <taxon>Magnoliopsida</taxon>
        <taxon>Liliopsida</taxon>
        <taxon>Poales</taxon>
        <taxon>Poaceae</taxon>
        <taxon>BOP clade</taxon>
        <taxon>Pooideae</taxon>
        <taxon>Triticodae</taxon>
        <taxon>Triticeae</taxon>
        <taxon>Triticinae</taxon>
        <taxon>Aegilops</taxon>
    </lineage>
</organism>
<reference evidence="2" key="3">
    <citation type="journal article" date="2017" name="Nature">
        <title>Genome sequence of the progenitor of the wheat D genome Aegilops tauschii.</title>
        <authorList>
            <person name="Luo M.C."/>
            <person name="Gu Y.Q."/>
            <person name="Puiu D."/>
            <person name="Wang H."/>
            <person name="Twardziok S.O."/>
            <person name="Deal K.R."/>
            <person name="Huo N."/>
            <person name="Zhu T."/>
            <person name="Wang L."/>
            <person name="Wang Y."/>
            <person name="McGuire P.E."/>
            <person name="Liu S."/>
            <person name="Long H."/>
            <person name="Ramasamy R.K."/>
            <person name="Rodriguez J.C."/>
            <person name="Van S.L."/>
            <person name="Yuan L."/>
            <person name="Wang Z."/>
            <person name="Xia Z."/>
            <person name="Xiao L."/>
            <person name="Anderson O.D."/>
            <person name="Ouyang S."/>
            <person name="Liang Y."/>
            <person name="Zimin A.V."/>
            <person name="Pertea G."/>
            <person name="Qi P."/>
            <person name="Bennetzen J.L."/>
            <person name="Dai X."/>
            <person name="Dawson M.W."/>
            <person name="Muller H.G."/>
            <person name="Kugler K."/>
            <person name="Rivarola-Duarte L."/>
            <person name="Spannagl M."/>
            <person name="Mayer K.F.X."/>
            <person name="Lu F.H."/>
            <person name="Bevan M.W."/>
            <person name="Leroy P."/>
            <person name="Li P."/>
            <person name="You F.M."/>
            <person name="Sun Q."/>
            <person name="Liu Z."/>
            <person name="Lyons E."/>
            <person name="Wicker T."/>
            <person name="Salzberg S.L."/>
            <person name="Devos K.M."/>
            <person name="Dvorak J."/>
        </authorList>
    </citation>
    <scope>NUCLEOTIDE SEQUENCE [LARGE SCALE GENOMIC DNA]</scope>
    <source>
        <strain evidence="2">cv. AL8/78</strain>
    </source>
</reference>
<sequence>LANLDRCWTADRLARHGLQHHPRCLLCDQARERSNTSCLTAPFLGRHGMRPWPGYAYRRRSP</sequence>
<proteinExistence type="predicted"/>
<evidence type="ECO:0000313" key="2">
    <source>
        <dbReference type="EnsemblPlants" id="AET7Gv20532700.1"/>
    </source>
</evidence>
<keyword evidence="3" id="KW-1185">Reference proteome</keyword>
<dbReference type="Pfam" id="PF13966">
    <property type="entry name" value="zf-RVT"/>
    <property type="match status" value="1"/>
</dbReference>
<reference evidence="2" key="4">
    <citation type="submission" date="2019-03" db="UniProtKB">
        <authorList>
            <consortium name="EnsemblPlants"/>
        </authorList>
    </citation>
    <scope>IDENTIFICATION</scope>
</reference>
<dbReference type="Proteomes" id="UP000015105">
    <property type="component" value="Chromosome 7D"/>
</dbReference>
<protein>
    <recommendedName>
        <fullName evidence="1">Reverse transcriptase zinc-binding domain-containing protein</fullName>
    </recommendedName>
</protein>
<evidence type="ECO:0000313" key="3">
    <source>
        <dbReference type="Proteomes" id="UP000015105"/>
    </source>
</evidence>
<feature type="domain" description="Reverse transcriptase zinc-binding" evidence="1">
    <location>
        <begin position="3"/>
        <end position="43"/>
    </location>
</feature>
<evidence type="ECO:0000259" key="1">
    <source>
        <dbReference type="Pfam" id="PF13966"/>
    </source>
</evidence>